<dbReference type="Gene3D" id="3.10.20.30">
    <property type="match status" value="1"/>
</dbReference>
<dbReference type="Proteomes" id="UP000180254">
    <property type="component" value="Unassembled WGS sequence"/>
</dbReference>
<proteinExistence type="predicted"/>
<dbReference type="STRING" id="39480.EUAN_06530"/>
<dbReference type="SUPFAM" id="SSF53067">
    <property type="entry name" value="Actin-like ATPase domain"/>
    <property type="match status" value="1"/>
</dbReference>
<dbReference type="InterPro" id="IPR036010">
    <property type="entry name" value="2Fe-2S_ferredoxin-like_sf"/>
</dbReference>
<feature type="domain" description="2Fe-2S ferredoxin-type" evidence="1">
    <location>
        <begin position="2"/>
        <end position="94"/>
    </location>
</feature>
<dbReference type="InterPro" id="IPR012675">
    <property type="entry name" value="Beta-grasp_dom_sf"/>
</dbReference>
<dbReference type="GO" id="GO:0051536">
    <property type="term" value="F:iron-sulfur cluster binding"/>
    <property type="evidence" value="ECO:0007669"/>
    <property type="project" value="InterPro"/>
</dbReference>
<sequence length="595" mass="64542">MSKIYIKNQNKALDYSPSKNLLEILLENDIFIDNPCNGKGSCGKCKVKLSGESLPEMSETEMKLLKEEEIKEGIRMACLVSPEGDIEVEVLQKERKHRILSTGYVPEFKYDPSIKKIAFKIDKPTLDNQISLEDSIIGALGVEEVELQVIEEVKDIDGTATAIFNGDHLLGIEKGDTIESLCGIAIDIGTTTAVATLVDMKTGKEVATASMINPQRKFGLDVLTRITYALENPKDSRAKLQYEIVSAINEMVKELCGESGVDQESIYEIAVAANCTMMHFLLGVDATSIGKSPYAPLFVKSKNIRASDIGIVANSRARLYCLPSVSSYIGADIVAGAYVCELHKASGNTLFIDIGTNGEIVLSNDGKLMSCSCAAGPALEGMNISFGMRASEGAIEDVKIGENGIETEVIGNEEAAGLCGSGILAVVKELIRTGIVKKNGAFIKKEKLDESDYRYDMIQLNGTKREFVLKEGPERILVTQSDVRQVQLAKGAILSGFYALLNKAGIDMGSLDRVMIAGQFGAHLPAESLVGTGILPEEVRDKIYYVGNSSKTGAYISLMSAESRKEIEEIAGKMEYMELGASEGYERLFADCLLF</sequence>
<comment type="caution">
    <text evidence="2">The sequence shown here is derived from an EMBL/GenBank/DDBJ whole genome shotgun (WGS) entry which is preliminary data.</text>
</comment>
<dbReference type="InterPro" id="IPR027980">
    <property type="entry name" value="RACo_C"/>
</dbReference>
<dbReference type="SUPFAM" id="SSF54292">
    <property type="entry name" value="2Fe-2S ferredoxin-like"/>
    <property type="match status" value="1"/>
</dbReference>
<protein>
    <submittedName>
        <fullName evidence="2">Na(+)-translocating NADH-quinone reductase subunit F</fullName>
    </submittedName>
</protein>
<evidence type="ECO:0000313" key="3">
    <source>
        <dbReference type="Proteomes" id="UP000180254"/>
    </source>
</evidence>
<accession>A0A1S1VAN0</accession>
<dbReference type="InterPro" id="IPR041414">
    <property type="entry name" value="Raco-like_middle"/>
</dbReference>
<organism evidence="2 3">
    <name type="scientific">Andreesenia angusta</name>
    <dbReference type="NCBI Taxonomy" id="39480"/>
    <lineage>
        <taxon>Bacteria</taxon>
        <taxon>Bacillati</taxon>
        <taxon>Bacillota</taxon>
        <taxon>Tissierellia</taxon>
        <taxon>Tissierellales</taxon>
        <taxon>Gottschalkiaceae</taxon>
        <taxon>Andreesenia</taxon>
    </lineage>
</organism>
<evidence type="ECO:0000313" key="2">
    <source>
        <dbReference type="EMBL" id="OHW62869.1"/>
    </source>
</evidence>
<dbReference type="InterPro" id="IPR042259">
    <property type="entry name" value="Raco-like_middle_sf"/>
</dbReference>
<dbReference type="OrthoDB" id="9810588at2"/>
<dbReference type="InterPro" id="IPR052911">
    <property type="entry name" value="Corrinoid_activation_enz"/>
</dbReference>
<dbReference type="InterPro" id="IPR001041">
    <property type="entry name" value="2Fe-2S_ferredoxin-type"/>
</dbReference>
<dbReference type="PANTHER" id="PTHR42895:SF2">
    <property type="entry name" value="IRON-SULFUR CLUSTER PROTEIN"/>
    <property type="match status" value="1"/>
</dbReference>
<dbReference type="CDD" id="cd00207">
    <property type="entry name" value="fer2"/>
    <property type="match status" value="1"/>
</dbReference>
<dbReference type="Gene3D" id="3.30.420.480">
    <property type="entry name" value="Domain of unknown function (DUF4445)"/>
    <property type="match status" value="1"/>
</dbReference>
<dbReference type="PANTHER" id="PTHR42895">
    <property type="entry name" value="IRON-SULFUR CLUSTER-BINDING PROTEIN-RELATED"/>
    <property type="match status" value="1"/>
</dbReference>
<evidence type="ECO:0000259" key="1">
    <source>
        <dbReference type="PROSITE" id="PS51085"/>
    </source>
</evidence>
<dbReference type="Pfam" id="PF17651">
    <property type="entry name" value="Raco_middle"/>
    <property type="match status" value="1"/>
</dbReference>
<dbReference type="Pfam" id="PF00111">
    <property type="entry name" value="Fer2"/>
    <property type="match status" value="1"/>
</dbReference>
<name>A0A1S1VAN0_9FIRM</name>
<dbReference type="AlphaFoldDB" id="A0A1S1VAN0"/>
<dbReference type="InterPro" id="IPR043129">
    <property type="entry name" value="ATPase_NBD"/>
</dbReference>
<gene>
    <name evidence="2" type="primary">nqrF_1</name>
    <name evidence="2" type="ORF">EUAN_06530</name>
</gene>
<dbReference type="Pfam" id="PF14574">
    <property type="entry name" value="RACo_C_ter"/>
    <property type="match status" value="1"/>
</dbReference>
<dbReference type="EMBL" id="MKIE01000002">
    <property type="protein sequence ID" value="OHW62869.1"/>
    <property type="molecule type" value="Genomic_DNA"/>
</dbReference>
<keyword evidence="3" id="KW-1185">Reference proteome</keyword>
<dbReference type="PROSITE" id="PS51085">
    <property type="entry name" value="2FE2S_FER_2"/>
    <property type="match status" value="1"/>
</dbReference>
<reference evidence="2 3" key="1">
    <citation type="submission" date="2016-09" db="EMBL/GenBank/DDBJ databases">
        <title>Genome sequence of Eubacterium angustum.</title>
        <authorList>
            <person name="Poehlein A."/>
            <person name="Daniel R."/>
        </authorList>
    </citation>
    <scope>NUCLEOTIDE SEQUENCE [LARGE SCALE GENOMIC DNA]</scope>
    <source>
        <strain evidence="2 3">DSM 1989</strain>
    </source>
</reference>